<comment type="subcellular location">
    <subcellularLocation>
        <location evidence="1">Cell membrane</location>
        <topology evidence="1">Multi-pass membrane protein</topology>
    </subcellularLocation>
</comment>
<dbReference type="RefSeq" id="WP_060533727.1">
    <property type="nucleotide sequence ID" value="NZ_CP013023.1"/>
</dbReference>
<accession>A0A172ZER1</accession>
<evidence type="ECO:0000256" key="4">
    <source>
        <dbReference type="ARBA" id="ARBA00022989"/>
    </source>
</evidence>
<evidence type="ECO:0000256" key="3">
    <source>
        <dbReference type="ARBA" id="ARBA00022692"/>
    </source>
</evidence>
<dbReference type="PIRSF" id="PIRSF006324">
    <property type="entry name" value="LeuE"/>
    <property type="match status" value="1"/>
</dbReference>
<keyword evidence="8" id="KW-1185">Reference proteome</keyword>
<dbReference type="PANTHER" id="PTHR30086">
    <property type="entry name" value="ARGININE EXPORTER PROTEIN ARGO"/>
    <property type="match status" value="1"/>
</dbReference>
<gene>
    <name evidence="7" type="ORF">AR543_09060</name>
</gene>
<dbReference type="STRING" id="1616788.AR543_09060"/>
<keyword evidence="2" id="KW-1003">Cell membrane</keyword>
<dbReference type="GO" id="GO:0005886">
    <property type="term" value="C:plasma membrane"/>
    <property type="evidence" value="ECO:0007669"/>
    <property type="project" value="UniProtKB-SubCell"/>
</dbReference>
<feature type="transmembrane region" description="Helical" evidence="6">
    <location>
        <begin position="150"/>
        <end position="171"/>
    </location>
</feature>
<proteinExistence type="predicted"/>
<dbReference type="Proteomes" id="UP000078148">
    <property type="component" value="Chromosome"/>
</dbReference>
<dbReference type="EMBL" id="CP013023">
    <property type="protein sequence ID" value="ANF96131.1"/>
    <property type="molecule type" value="Genomic_DNA"/>
</dbReference>
<reference evidence="8" key="1">
    <citation type="submission" date="2015-10" db="EMBL/GenBank/DDBJ databases">
        <title>Genome of Paenibacillus bovis sp. nov.</title>
        <authorList>
            <person name="Wu Z."/>
            <person name="Gao C."/>
            <person name="Liu Z."/>
            <person name="Zheng H."/>
        </authorList>
    </citation>
    <scope>NUCLEOTIDE SEQUENCE [LARGE SCALE GENOMIC DNA]</scope>
    <source>
        <strain evidence="8">BD3526</strain>
    </source>
</reference>
<dbReference type="KEGG" id="pbv:AR543_09060"/>
<sequence length="212" mass="23537">MWGIEHYWLFVLSSILLNITPGSDTIYILSRSMFQGKQAGLMSVYGIISGSLVHTLLAGLGLSLILMQSALAFNLVKWIGAGYLIWMGIRALMARQQEGTALQRVEQRPLRKIYLQGMLTNVLNPKVALFYLAFIPQFVSPAQHMGPVPFLLLGLTFSATGLLWCMLLVLFSSKMSSRLQSSRASRYLNKITGGIFVLLGLNLLRTSRHVSS</sequence>
<organism evidence="7 8">
    <name type="scientific">Paenibacillus bovis</name>
    <dbReference type="NCBI Taxonomy" id="1616788"/>
    <lineage>
        <taxon>Bacteria</taxon>
        <taxon>Bacillati</taxon>
        <taxon>Bacillota</taxon>
        <taxon>Bacilli</taxon>
        <taxon>Bacillales</taxon>
        <taxon>Paenibacillaceae</taxon>
        <taxon>Paenibacillus</taxon>
    </lineage>
</organism>
<dbReference type="Pfam" id="PF01810">
    <property type="entry name" value="LysE"/>
    <property type="match status" value="1"/>
</dbReference>
<keyword evidence="5 6" id="KW-0472">Membrane</keyword>
<keyword evidence="4 6" id="KW-1133">Transmembrane helix</keyword>
<feature type="transmembrane region" description="Helical" evidence="6">
    <location>
        <begin position="41"/>
        <end position="65"/>
    </location>
</feature>
<dbReference type="GO" id="GO:0015171">
    <property type="term" value="F:amino acid transmembrane transporter activity"/>
    <property type="evidence" value="ECO:0007669"/>
    <property type="project" value="TreeGrafter"/>
</dbReference>
<evidence type="ECO:0000256" key="5">
    <source>
        <dbReference type="ARBA" id="ARBA00023136"/>
    </source>
</evidence>
<evidence type="ECO:0000256" key="2">
    <source>
        <dbReference type="ARBA" id="ARBA00022475"/>
    </source>
</evidence>
<evidence type="ECO:0000313" key="8">
    <source>
        <dbReference type="Proteomes" id="UP000078148"/>
    </source>
</evidence>
<evidence type="ECO:0000256" key="1">
    <source>
        <dbReference type="ARBA" id="ARBA00004651"/>
    </source>
</evidence>
<feature type="transmembrane region" description="Helical" evidence="6">
    <location>
        <begin position="187"/>
        <end position="204"/>
    </location>
</feature>
<feature type="transmembrane region" description="Helical" evidence="6">
    <location>
        <begin position="71"/>
        <end position="92"/>
    </location>
</feature>
<protein>
    <submittedName>
        <fullName evidence="7">Homoserine lactone transporter</fullName>
    </submittedName>
</protein>
<feature type="transmembrane region" description="Helical" evidence="6">
    <location>
        <begin position="113"/>
        <end position="138"/>
    </location>
</feature>
<dbReference type="PANTHER" id="PTHR30086:SF20">
    <property type="entry name" value="ARGININE EXPORTER PROTEIN ARGO-RELATED"/>
    <property type="match status" value="1"/>
</dbReference>
<evidence type="ECO:0000256" key="6">
    <source>
        <dbReference type="SAM" id="Phobius"/>
    </source>
</evidence>
<dbReference type="AlphaFoldDB" id="A0A172ZER1"/>
<keyword evidence="3 6" id="KW-0812">Transmembrane</keyword>
<evidence type="ECO:0000313" key="7">
    <source>
        <dbReference type="EMBL" id="ANF96131.1"/>
    </source>
</evidence>
<reference evidence="7 8" key="2">
    <citation type="journal article" date="2016" name="Int. J. Syst. Evol. Microbiol.">
        <title>Paenibacillus bovis sp. nov., isolated from raw yak (Bos grunniens) milk.</title>
        <authorList>
            <person name="Gao C."/>
            <person name="Han J."/>
            <person name="Liu Z."/>
            <person name="Xu X."/>
            <person name="Hang F."/>
            <person name="Wu Z."/>
        </authorList>
    </citation>
    <scope>NUCLEOTIDE SEQUENCE [LARGE SCALE GENOMIC DNA]</scope>
    <source>
        <strain evidence="7 8">BD3526</strain>
    </source>
</reference>
<dbReference type="OrthoDB" id="9784202at2"/>
<dbReference type="InterPro" id="IPR001123">
    <property type="entry name" value="LeuE-type"/>
</dbReference>
<name>A0A172ZER1_9BACL</name>
<feature type="transmembrane region" description="Helical" evidence="6">
    <location>
        <begin position="6"/>
        <end position="29"/>
    </location>
</feature>